<evidence type="ECO:0000313" key="1">
    <source>
        <dbReference type="EMBL" id="KUL21309.1"/>
    </source>
</evidence>
<dbReference type="EMBL" id="LLZG01000410">
    <property type="protein sequence ID" value="KUL21309.1"/>
    <property type="molecule type" value="Genomic_DNA"/>
</dbReference>
<name>A0A117MJX4_9ACTN</name>
<sequence length="100" mass="9617">MLTAVGRAEQGVGELVVGAGGGGVVAGIARTLGSRRAGDLSEGAVEGLVGEQLAARGSMGSSCLGGRGDPGAAGEGEPELVCNLRDRGDTAPDRAGDLVA</sequence>
<accession>A0A117MJX4</accession>
<protein>
    <submittedName>
        <fullName evidence="1">Uncharacterized protein</fullName>
    </submittedName>
</protein>
<organism evidence="1 2">
    <name type="scientific">Streptomyces regalis</name>
    <dbReference type="NCBI Taxonomy" id="68262"/>
    <lineage>
        <taxon>Bacteria</taxon>
        <taxon>Bacillati</taxon>
        <taxon>Actinomycetota</taxon>
        <taxon>Actinomycetes</taxon>
        <taxon>Kitasatosporales</taxon>
        <taxon>Streptomycetaceae</taxon>
        <taxon>Streptomyces</taxon>
    </lineage>
</organism>
<gene>
    <name evidence="1" type="ORF">ADL12_45065</name>
</gene>
<evidence type="ECO:0000313" key="2">
    <source>
        <dbReference type="Proteomes" id="UP000053923"/>
    </source>
</evidence>
<dbReference type="Proteomes" id="UP000053923">
    <property type="component" value="Unassembled WGS sequence"/>
</dbReference>
<keyword evidence="2" id="KW-1185">Reference proteome</keyword>
<dbReference type="AlphaFoldDB" id="A0A117MJX4"/>
<proteinExistence type="predicted"/>
<reference evidence="2" key="1">
    <citation type="submission" date="2015-10" db="EMBL/GenBank/DDBJ databases">
        <authorList>
            <person name="Ju K.-S."/>
            <person name="Doroghazi J.R."/>
            <person name="Metcalf W.W."/>
        </authorList>
    </citation>
    <scope>NUCLEOTIDE SEQUENCE [LARGE SCALE GENOMIC DNA]</scope>
    <source>
        <strain evidence="2">NRRL 3151</strain>
    </source>
</reference>
<dbReference type="RefSeq" id="WP_062714483.1">
    <property type="nucleotide sequence ID" value="NZ_LLZG01000410.1"/>
</dbReference>
<comment type="caution">
    <text evidence="1">The sequence shown here is derived from an EMBL/GenBank/DDBJ whole genome shotgun (WGS) entry which is preliminary data.</text>
</comment>